<evidence type="ECO:0000256" key="6">
    <source>
        <dbReference type="ARBA" id="ARBA00038076"/>
    </source>
</evidence>
<feature type="transmembrane region" description="Helical" evidence="7">
    <location>
        <begin position="250"/>
        <end position="270"/>
    </location>
</feature>
<dbReference type="Pfam" id="PF02687">
    <property type="entry name" value="FtsX"/>
    <property type="match status" value="2"/>
</dbReference>
<evidence type="ECO:0000256" key="7">
    <source>
        <dbReference type="SAM" id="Phobius"/>
    </source>
</evidence>
<dbReference type="HOGENOM" id="CLU_010964_2_1_9"/>
<evidence type="ECO:0000313" key="10">
    <source>
        <dbReference type="Proteomes" id="UP000030647"/>
    </source>
</evidence>
<feature type="transmembrane region" description="Helical" evidence="7">
    <location>
        <begin position="424"/>
        <end position="444"/>
    </location>
</feature>
<feature type="transmembrane region" description="Helical" evidence="7">
    <location>
        <begin position="710"/>
        <end position="730"/>
    </location>
</feature>
<feature type="transmembrane region" description="Helical" evidence="7">
    <location>
        <begin position="302"/>
        <end position="325"/>
    </location>
</feature>
<keyword evidence="10" id="KW-1185">Reference proteome</keyword>
<dbReference type="RefSeq" id="WP_022529296.1">
    <property type="nucleotide sequence ID" value="NZ_KI271587.1"/>
</dbReference>
<gene>
    <name evidence="9" type="ORF">L248_2709</name>
</gene>
<dbReference type="PANTHER" id="PTHR30572">
    <property type="entry name" value="MEMBRANE COMPONENT OF TRANSPORTER-RELATED"/>
    <property type="match status" value="1"/>
</dbReference>
<dbReference type="OrthoDB" id="9793166at2"/>
<dbReference type="AlphaFoldDB" id="U4TPG3"/>
<protein>
    <recommendedName>
        <fullName evidence="8">ABC3 transporter permease C-terminal domain-containing protein</fullName>
    </recommendedName>
</protein>
<feature type="transmembrane region" description="Helical" evidence="7">
    <location>
        <begin position="345"/>
        <end position="364"/>
    </location>
</feature>
<evidence type="ECO:0000256" key="2">
    <source>
        <dbReference type="ARBA" id="ARBA00022475"/>
    </source>
</evidence>
<name>U4TPG3_9LACO</name>
<dbReference type="STRING" id="1231336.L248_2709"/>
<feature type="transmembrane region" description="Helical" evidence="7">
    <location>
        <begin position="742"/>
        <end position="765"/>
    </location>
</feature>
<keyword evidence="4 7" id="KW-1133">Transmembrane helix</keyword>
<comment type="subcellular location">
    <subcellularLocation>
        <location evidence="1">Cell membrane</location>
        <topology evidence="1">Multi-pass membrane protein</topology>
    </subcellularLocation>
</comment>
<feature type="transmembrane region" description="Helical" evidence="7">
    <location>
        <begin position="20"/>
        <end position="40"/>
    </location>
</feature>
<evidence type="ECO:0000259" key="8">
    <source>
        <dbReference type="Pfam" id="PF02687"/>
    </source>
</evidence>
<feature type="domain" description="ABC3 transporter permease C-terminal" evidence="8">
    <location>
        <begin position="253"/>
        <end position="377"/>
    </location>
</feature>
<dbReference type="Proteomes" id="UP000030647">
    <property type="component" value="Unassembled WGS sequence"/>
</dbReference>
<reference evidence="10" key="1">
    <citation type="journal article" date="2013" name="Genome Announc.">
        <title>Whole-Genome Sequencing of Lactobacillus shenzhenensis Strain LY-73T.</title>
        <authorList>
            <person name="Lin Z."/>
            <person name="Liu Z."/>
            <person name="Yang R."/>
            <person name="Zou Y."/>
            <person name="Wan D."/>
            <person name="Chen J."/>
            <person name="Guo M."/>
            <person name="Zhao J."/>
            <person name="Fang C."/>
            <person name="Yang R."/>
            <person name="Liu F."/>
        </authorList>
    </citation>
    <scope>NUCLEOTIDE SEQUENCE [LARGE SCALE GENOMIC DNA]</scope>
    <source>
        <strain evidence="10">LY-73</strain>
    </source>
</reference>
<feature type="domain" description="ABC3 transporter permease C-terminal" evidence="8">
    <location>
        <begin position="659"/>
        <end position="775"/>
    </location>
</feature>
<dbReference type="PANTHER" id="PTHR30572:SF4">
    <property type="entry name" value="ABC TRANSPORTER PERMEASE YTRF"/>
    <property type="match status" value="1"/>
</dbReference>
<dbReference type="GO" id="GO:0005886">
    <property type="term" value="C:plasma membrane"/>
    <property type="evidence" value="ECO:0007669"/>
    <property type="project" value="UniProtKB-SubCell"/>
</dbReference>
<evidence type="ECO:0000256" key="3">
    <source>
        <dbReference type="ARBA" id="ARBA00022692"/>
    </source>
</evidence>
<dbReference type="eggNOG" id="COG0577">
    <property type="taxonomic scope" value="Bacteria"/>
</dbReference>
<accession>U4TPG3</accession>
<evidence type="ECO:0000256" key="5">
    <source>
        <dbReference type="ARBA" id="ARBA00023136"/>
    </source>
</evidence>
<dbReference type="GO" id="GO:0022857">
    <property type="term" value="F:transmembrane transporter activity"/>
    <property type="evidence" value="ECO:0007669"/>
    <property type="project" value="TreeGrafter"/>
</dbReference>
<evidence type="ECO:0000256" key="4">
    <source>
        <dbReference type="ARBA" id="ARBA00022989"/>
    </source>
</evidence>
<proteinExistence type="inferred from homology"/>
<keyword evidence="5 7" id="KW-0472">Membrane</keyword>
<sequence length="782" mass="85811">MGIINRLTKRTLQGEMGRTLLTIVSMGIAATLVVATLVGFTSSQKNLYEYSIQDTGGMQFVIQDVPRANVQKLRQDPAVTRSLAFSNLGTAALPKGYQNYVGNGANLVGMDPTALRQLVGPQLVAGRLPRTPSELVVPSDARSGKPIKLETIRLTIAGKNRSFRIVGVINGYHTFSSAYRWITYNDQPSTGTVSIAGSFASVTRLQQRVQALATANGVNQAATKISFNDRALSWLGAGGNLRDMVTVSGLLLFALIVIGLAAGMMIYTSINLGVRARTQRYGLLRSIGATPKQVRQLVYREALALVLPALGLGYLAGTGGIAVVLELLNRNFGNSKFPFHLYFTLSPWALIGSAVFMIIVTFLASARPAQRAARVTPLVAVRDNLATPRLRSWQMRTGLWGRLMPTPLSRLAAKNYRRNSGTRWTMIATLSVSILIFVGFTGFARAVLKDTVTDYGHGADLYFTLPDTPHFDTIATAIDRTDNVQASLATKRYDFQINKRPPGFASNIVPVFVVPDKTFASQFNGQVVLLNPSHRVITKGQRRQVWGFPTQFSGPLDFAELGKLTVSKTVPADTPLLRAAASYNGGVVISESILARSLKKTKIESPTVEYNIMLRDTRQHGVTFKKLQNLMPTDGYDVVANDEKSMALLTAIQVMVYGFLALLSLVSLANIINHIFANLLQRRRELAMLQAIGTTPGQVTRLLGLENGRLLLISLIWGSVLGTLLNQVLLKRLSTIYEVAFAIPWLEIGIVVFILFVVWAVFSLVSYRMIRRQNIDHWLRLT</sequence>
<keyword evidence="3 7" id="KW-0812">Transmembrane</keyword>
<dbReference type="EMBL" id="KI271587">
    <property type="protein sequence ID" value="ERL65310.1"/>
    <property type="molecule type" value="Genomic_DNA"/>
</dbReference>
<dbReference type="InterPro" id="IPR050250">
    <property type="entry name" value="Macrolide_Exporter_MacB"/>
</dbReference>
<comment type="similarity">
    <text evidence="6">Belongs to the ABC-4 integral membrane protein family.</text>
</comment>
<dbReference type="InterPro" id="IPR003838">
    <property type="entry name" value="ABC3_permease_C"/>
</dbReference>
<evidence type="ECO:0000313" key="9">
    <source>
        <dbReference type="EMBL" id="ERL65310.1"/>
    </source>
</evidence>
<organism evidence="9 10">
    <name type="scientific">Schleiferilactobacillus shenzhenensis LY-73</name>
    <dbReference type="NCBI Taxonomy" id="1231336"/>
    <lineage>
        <taxon>Bacteria</taxon>
        <taxon>Bacillati</taxon>
        <taxon>Bacillota</taxon>
        <taxon>Bacilli</taxon>
        <taxon>Lactobacillales</taxon>
        <taxon>Lactobacillaceae</taxon>
        <taxon>Schleiferilactobacillus</taxon>
    </lineage>
</organism>
<evidence type="ECO:0000256" key="1">
    <source>
        <dbReference type="ARBA" id="ARBA00004651"/>
    </source>
</evidence>
<feature type="transmembrane region" description="Helical" evidence="7">
    <location>
        <begin position="654"/>
        <end position="680"/>
    </location>
</feature>
<keyword evidence="2" id="KW-1003">Cell membrane</keyword>